<evidence type="ECO:0000313" key="1">
    <source>
        <dbReference type="EMBL" id="MDE8648186.1"/>
    </source>
</evidence>
<organism evidence="1 2">
    <name type="scientific">Rhodococcus qingshengii</name>
    <dbReference type="NCBI Taxonomy" id="334542"/>
    <lineage>
        <taxon>Bacteria</taxon>
        <taxon>Bacillati</taxon>
        <taxon>Actinomycetota</taxon>
        <taxon>Actinomycetes</taxon>
        <taxon>Mycobacteriales</taxon>
        <taxon>Nocardiaceae</taxon>
        <taxon>Rhodococcus</taxon>
        <taxon>Rhodococcus erythropolis group</taxon>
    </lineage>
</organism>
<name>A0AAW6LSE6_RHOSG</name>
<sequence length="197" mass="21875">MAIIPNQLEKLEDRSVVLHETSEGERLPLIASTSEGKRYWRAPEFADALPSIHVNAVGILYRAPAKPVPDPLEVFLESHLMQAKWVQRSGIRHETDTLICACKWAGPRSEGLKHVAQAMRSNFAVIDTSNVEFVQNTVSYDLIGRKKDTKEHIAQAFISTQPGGRGADPAHLRLKSAAYAVLADEVERRAQTAEVVR</sequence>
<dbReference type="AlphaFoldDB" id="A0AAW6LSE6"/>
<gene>
    <name evidence="1" type="ORF">PXH69_24775</name>
</gene>
<evidence type="ECO:0000313" key="2">
    <source>
        <dbReference type="Proteomes" id="UP001217325"/>
    </source>
</evidence>
<proteinExistence type="predicted"/>
<accession>A0AAW6LSE6</accession>
<dbReference type="EMBL" id="JARDXE010000017">
    <property type="protein sequence ID" value="MDE8648186.1"/>
    <property type="molecule type" value="Genomic_DNA"/>
</dbReference>
<comment type="caution">
    <text evidence="1">The sequence shown here is derived from an EMBL/GenBank/DDBJ whole genome shotgun (WGS) entry which is preliminary data.</text>
</comment>
<protein>
    <submittedName>
        <fullName evidence="1">Uncharacterized protein</fullName>
    </submittedName>
</protein>
<reference evidence="1" key="1">
    <citation type="submission" date="2023-02" db="EMBL/GenBank/DDBJ databases">
        <title>A novel hydrolase synthesized by Rhodococcus erythropolis HQ is responsible for the detoxification of Zearalenone.</title>
        <authorList>
            <person name="Hu J."/>
            <person name="Xu J."/>
        </authorList>
    </citation>
    <scope>NUCLEOTIDE SEQUENCE</scope>
    <source>
        <strain evidence="1">HQ</strain>
    </source>
</reference>
<dbReference type="RefSeq" id="WP_275232425.1">
    <property type="nucleotide sequence ID" value="NZ_JARDXE010000017.1"/>
</dbReference>
<dbReference type="Proteomes" id="UP001217325">
    <property type="component" value="Unassembled WGS sequence"/>
</dbReference>